<dbReference type="EMBL" id="CP003697">
    <property type="protein sequence ID" value="AGF71343.1"/>
    <property type="molecule type" value="Genomic_DNA"/>
</dbReference>
<name>M1NIT4_9CORY</name>
<proteinExistence type="predicted"/>
<dbReference type="AlphaFoldDB" id="M1NIT4"/>
<dbReference type="HOGENOM" id="CLU_2698359_0_0_11"/>
<dbReference type="KEGG" id="chn:A605_01645"/>
<keyword evidence="3" id="KW-1185">Reference proteome</keyword>
<evidence type="ECO:0000313" key="3">
    <source>
        <dbReference type="Proteomes" id="UP000011723"/>
    </source>
</evidence>
<protein>
    <submittedName>
        <fullName evidence="2">Uncharacterized protein</fullName>
    </submittedName>
</protein>
<accession>M1NIT4</accession>
<gene>
    <name evidence="2" type="ORF">A605_01645</name>
</gene>
<organism evidence="2 3">
    <name type="scientific">Corynebacterium halotolerans YIM 70093 = DSM 44683</name>
    <dbReference type="NCBI Taxonomy" id="1121362"/>
    <lineage>
        <taxon>Bacteria</taxon>
        <taxon>Bacillati</taxon>
        <taxon>Actinomycetota</taxon>
        <taxon>Actinomycetes</taxon>
        <taxon>Mycobacteriales</taxon>
        <taxon>Corynebacteriaceae</taxon>
        <taxon>Corynebacterium</taxon>
    </lineage>
</organism>
<reference evidence="2 3" key="1">
    <citation type="journal article" date="2012" name="Stand. Genomic Sci.">
        <title>Genome sequence of the halotolerant bacterium Corynebacterium halotolerans type strain YIM 70093(T) (= DSM 44683(T)).</title>
        <authorList>
            <person name="Ruckert C."/>
            <person name="Albersmeier A."/>
            <person name="Al-Dilaimi A."/>
            <person name="Niehaus K."/>
            <person name="Szczepanowski R."/>
            <person name="Kalinowski J."/>
        </authorList>
    </citation>
    <scope>NUCLEOTIDE SEQUENCE [LARGE SCALE GENOMIC DNA]</scope>
    <source>
        <strain evidence="2">YIM 70093</strain>
    </source>
</reference>
<evidence type="ECO:0000256" key="1">
    <source>
        <dbReference type="SAM" id="MobiDB-lite"/>
    </source>
</evidence>
<feature type="region of interest" description="Disordered" evidence="1">
    <location>
        <begin position="24"/>
        <end position="50"/>
    </location>
</feature>
<dbReference type="PATRIC" id="fig|1121362.3.peg.323"/>
<evidence type="ECO:0000313" key="2">
    <source>
        <dbReference type="EMBL" id="AGF71343.1"/>
    </source>
</evidence>
<sequence length="73" mass="7607">MLVVAVPVVLAVFAGQMERLESAVLGRDTDSTDPTSTATEPEEDSGIAADHGTGIETYVEVPAEPAEAFTSTR</sequence>
<dbReference type="STRING" id="1121362.A605_01645"/>
<dbReference type="Proteomes" id="UP000011723">
    <property type="component" value="Chromosome"/>
</dbReference>